<gene>
    <name evidence="1" type="ORF">MNB_ARC-1_529</name>
</gene>
<reference evidence="1" key="1">
    <citation type="submission" date="2018-10" db="EMBL/GenBank/DDBJ databases">
        <authorList>
            <person name="Aoki K."/>
        </authorList>
    </citation>
    <scope>NUCLEOTIDE SEQUENCE</scope>
</reference>
<evidence type="ECO:0000313" key="1">
    <source>
        <dbReference type="EMBL" id="VAY86584.1"/>
    </source>
</evidence>
<sequence>MRSIIFIMFFCIFLFGENAFDRFNISVELSKQRNDTNSTPNYNYLTGGMSIDKSISMGEYGKANISWYAKSSENTDGNNSVNLIFKEAYVDFNIQDIQVILGRAIIDLSTSKMYSINTFLSPITFLLDISDKSLRSYGLDGVSVQGQTNFLDTEWLFYLYKNHYNDSLTSLIHIKNTNRLVSSNLYVGIDRTQDFFISSGFSFTLNESSNLYLETKYKKEKITYVAGFDYEMQNGISMAIERLSKDLENTTPPKNPANMLSYLRDDDYVGGYLRIPYNEASVSSFFGFYNMSDKSRVIVFQNEYTVRDFKVFFDFINNMGSNKNSEFESKVSNIVKLHFSLNIG</sequence>
<organism evidence="1">
    <name type="scientific">hydrothermal vent metagenome</name>
    <dbReference type="NCBI Taxonomy" id="652676"/>
    <lineage>
        <taxon>unclassified sequences</taxon>
        <taxon>metagenomes</taxon>
        <taxon>ecological metagenomes</taxon>
    </lineage>
</organism>
<dbReference type="AlphaFoldDB" id="A0A3B1DRR4"/>
<proteinExistence type="predicted"/>
<dbReference type="EMBL" id="UOYO01000014">
    <property type="protein sequence ID" value="VAY86584.1"/>
    <property type="molecule type" value="Genomic_DNA"/>
</dbReference>
<protein>
    <submittedName>
        <fullName evidence="1">Uncharacterized protein</fullName>
    </submittedName>
</protein>
<name>A0A3B1DRR4_9ZZZZ</name>
<accession>A0A3B1DRR4</accession>